<evidence type="ECO:0000256" key="19">
    <source>
        <dbReference type="ARBA" id="ARBA00030729"/>
    </source>
</evidence>
<dbReference type="OrthoDB" id="527344at2759"/>
<keyword evidence="27" id="KW-1185">Reference proteome</keyword>
<evidence type="ECO:0000256" key="3">
    <source>
        <dbReference type="ARBA" id="ARBA00004123"/>
    </source>
</evidence>
<comment type="similarity">
    <text evidence="5">Belongs to the RNase Z family.</text>
</comment>
<accession>A0A1X2I9L7</accession>
<evidence type="ECO:0000256" key="16">
    <source>
        <dbReference type="ARBA" id="ARBA00023128"/>
    </source>
</evidence>
<name>A0A1X2I9L7_9FUNG</name>
<evidence type="ECO:0000256" key="22">
    <source>
        <dbReference type="ARBA" id="ARBA00046098"/>
    </source>
</evidence>
<comment type="function">
    <text evidence="22">Zinc phosphodiesterase, which displays mitochondrial tRNA 3'-processing endonuclease activity. Involved in tRNA maturation, by removing a 3'-trailer from precursor tRNA. Associates with mitochondrial DNA complexes at the nucleoids to initiate RNA processing and ribosome assembly.</text>
</comment>
<keyword evidence="10" id="KW-0540">Nuclease</keyword>
<dbReference type="FunFam" id="3.60.15.10:FF:000014">
    <property type="entry name" value="Zinc phosphodiesterase ELAC protein 2"/>
    <property type="match status" value="1"/>
</dbReference>
<evidence type="ECO:0000259" key="25">
    <source>
        <dbReference type="SMART" id="SM00849"/>
    </source>
</evidence>
<evidence type="ECO:0000313" key="26">
    <source>
        <dbReference type="EMBL" id="ORZ12300.1"/>
    </source>
</evidence>
<dbReference type="PANTHER" id="PTHR12553">
    <property type="entry name" value="ZINC PHOSPHODIESTERASE ELAC PROTEIN 2"/>
    <property type="match status" value="1"/>
</dbReference>
<protein>
    <recommendedName>
        <fullName evidence="7">Zinc phosphodiesterase ELAC protein 2</fullName>
        <ecNumber evidence="6">3.1.26.11</ecNumber>
    </recommendedName>
    <alternativeName>
        <fullName evidence="21">ElaC homolog protein 2</fullName>
    </alternativeName>
    <alternativeName>
        <fullName evidence="19">Ribonuclease Z 2</fullName>
    </alternativeName>
    <alternativeName>
        <fullName evidence="20">tRNA 3 endonuclease 2</fullName>
    </alternativeName>
    <alternativeName>
        <fullName evidence="18">tRNase Z 2</fullName>
    </alternativeName>
</protein>
<dbReference type="GO" id="GO:0046872">
    <property type="term" value="F:metal ion binding"/>
    <property type="evidence" value="ECO:0007669"/>
    <property type="project" value="UniProtKB-KW"/>
</dbReference>
<reference evidence="26 27" key="1">
    <citation type="submission" date="2016-07" db="EMBL/GenBank/DDBJ databases">
        <title>Pervasive Adenine N6-methylation of Active Genes in Fungi.</title>
        <authorList>
            <consortium name="DOE Joint Genome Institute"/>
            <person name="Mondo S.J."/>
            <person name="Dannebaum R.O."/>
            <person name="Kuo R.C."/>
            <person name="Labutti K."/>
            <person name="Haridas S."/>
            <person name="Kuo A."/>
            <person name="Salamov A."/>
            <person name="Ahrendt S.R."/>
            <person name="Lipzen A."/>
            <person name="Sullivan W."/>
            <person name="Andreopoulos W.B."/>
            <person name="Clum A."/>
            <person name="Lindquist E."/>
            <person name="Daum C."/>
            <person name="Ramamoorthy G.K."/>
            <person name="Gryganskyi A."/>
            <person name="Culley D."/>
            <person name="Magnuson J.K."/>
            <person name="James T.Y."/>
            <person name="O'Malley M.A."/>
            <person name="Stajich J.E."/>
            <person name="Spatafora J.W."/>
            <person name="Visel A."/>
            <person name="Grigoriev I.V."/>
        </authorList>
    </citation>
    <scope>NUCLEOTIDE SEQUENCE [LARGE SCALE GENOMIC DNA]</scope>
    <source>
        <strain evidence="26 27">NRRL 1336</strain>
    </source>
</reference>
<dbReference type="Proteomes" id="UP000193560">
    <property type="component" value="Unassembled WGS sequence"/>
</dbReference>
<dbReference type="SUPFAM" id="SSF56281">
    <property type="entry name" value="Metallo-hydrolase/oxidoreductase"/>
    <property type="match status" value="2"/>
</dbReference>
<evidence type="ECO:0000256" key="2">
    <source>
        <dbReference type="ARBA" id="ARBA00001947"/>
    </source>
</evidence>
<dbReference type="Pfam" id="PF12706">
    <property type="entry name" value="Lactamase_B_2"/>
    <property type="match status" value="1"/>
</dbReference>
<proteinExistence type="inferred from homology"/>
<evidence type="ECO:0000256" key="12">
    <source>
        <dbReference type="ARBA" id="ARBA00022759"/>
    </source>
</evidence>
<keyword evidence="16" id="KW-0496">Mitochondrion</keyword>
<feature type="compositionally biased region" description="Low complexity" evidence="24">
    <location>
        <begin position="184"/>
        <end position="207"/>
    </location>
</feature>
<evidence type="ECO:0000256" key="9">
    <source>
        <dbReference type="ARBA" id="ARBA00022694"/>
    </source>
</evidence>
<feature type="domain" description="Metallo-beta-lactamase" evidence="25">
    <location>
        <begin position="587"/>
        <end position="789"/>
    </location>
</feature>
<evidence type="ECO:0000256" key="13">
    <source>
        <dbReference type="ARBA" id="ARBA00022801"/>
    </source>
</evidence>
<feature type="region of interest" description="Disordered" evidence="24">
    <location>
        <begin position="859"/>
        <end position="896"/>
    </location>
</feature>
<evidence type="ECO:0000256" key="1">
    <source>
        <dbReference type="ARBA" id="ARBA00000402"/>
    </source>
</evidence>
<sequence length="896" mass="101191">MLVTKRIAYSTSLYLNRLSPFISSSKQNIRTMSTSLRFVGHSSSEGPPSIIYQHNNDHYLFNCREGTQRLAVEDKVKLSKLKSIFFTRTEWECTGGMPGMLLTLADAGLQNVNLFGGKNLTHYMASTRFFVYRTSMTVHTREFVKDDQELDTFNDSNVYEDSSIKVTPVIITPQHPQASRTSNRRSQSPTVSSSSDYSPSDNPYSTPKHAIGSESTNIDDHKHRTEILSLMFSNQRKPNHASKDGDHAMNAPCTPRQHPLTPAANSPDAIVELQKASDEKRPQAIVTPVEQDQQNEQPNHMTKMYEKNLPRTRPSKTAISYICQTPETRGKFLSEEAKRLGVPVGPLFGQLQKGESVTLEDGTVVTQSQVVGKSIPGSIFVVVDCPEPAYIDSLINSPEFLPYQSEAAAPKVIIHLIGDKVLDDIKYRQWMNKFSPETEHIIGSEAVCAQTSLFRSHALSQYKLSNLDPRIFKVPEYCNIPQVILEKYGDLPPKVSPLMNKSSYQFKETRKSNSVGIQLDETPPFDVHRPFDDPKMLAFNENVEIHRAIDEAKHAANQVNEDKSLAGGNVEVVTLGTGSSIPSKYRNVSATLIKIPGFGSVLLDAGEGTYGQMLRHFGREHISKELDDLRCIFVSHLHADHHLGVFQLLLKRNKPKKAKNTLFLIAPYDYQRWMKEYNDVEHLGSPRRLQFIRCNHVLGRNLNAPVWAKDTLNLLKDILGLSKIEAVDVIHCRHAYGLSLEHKTGWKLVYSGDTRPCDRLIEAGQNATLLIHEATLEDSMKTEAIAKRHSTTAEAIEVGQKMNARYTLLNHFSQRYAKVPSLSEEQANVCISFDLMSVQVKQIPLLPKFNNAIQMIFKEEEEDDDNDIGDDSKRPHNKKKEDRKLKRRKMENEKEQ</sequence>
<dbReference type="InterPro" id="IPR047151">
    <property type="entry name" value="RNZ2-like"/>
</dbReference>
<keyword evidence="9" id="KW-0819">tRNA processing</keyword>
<dbReference type="GO" id="GO:1990180">
    <property type="term" value="P:mitochondrial tRNA 3'-end processing"/>
    <property type="evidence" value="ECO:0007669"/>
    <property type="project" value="TreeGrafter"/>
</dbReference>
<dbReference type="GO" id="GO:0042645">
    <property type="term" value="C:mitochondrial nucleoid"/>
    <property type="evidence" value="ECO:0007669"/>
    <property type="project" value="UniProtKB-ARBA"/>
</dbReference>
<dbReference type="CDD" id="cd07718">
    <property type="entry name" value="RNaseZ_ELAC1_ELAC2-C-term-like_MBL-fold"/>
    <property type="match status" value="1"/>
</dbReference>
<dbReference type="SMART" id="SM00849">
    <property type="entry name" value="Lactamase_B"/>
    <property type="match status" value="1"/>
</dbReference>
<dbReference type="Gene3D" id="3.60.15.10">
    <property type="entry name" value="Ribonuclease Z/Hydroxyacylglutathione hydrolase-like"/>
    <property type="match status" value="2"/>
</dbReference>
<dbReference type="GO" id="GO:0042781">
    <property type="term" value="F:3'-tRNA processing endoribonuclease activity"/>
    <property type="evidence" value="ECO:0007669"/>
    <property type="project" value="UniProtKB-EC"/>
</dbReference>
<evidence type="ECO:0000256" key="20">
    <source>
        <dbReference type="ARBA" id="ARBA00032104"/>
    </source>
</evidence>
<gene>
    <name evidence="26" type="ORF">BCR42DRAFT_493678</name>
</gene>
<evidence type="ECO:0000256" key="14">
    <source>
        <dbReference type="ARBA" id="ARBA00022833"/>
    </source>
</evidence>
<keyword evidence="13" id="KW-0378">Hydrolase</keyword>
<comment type="subcellular location">
    <subcellularLocation>
        <location evidence="4">Mitochondrion matrix</location>
    </subcellularLocation>
    <subcellularLocation>
        <location evidence="3">Nucleus</location>
    </subcellularLocation>
</comment>
<comment type="subunit">
    <text evidence="23">Homodimer. Interacts with PTCD1.</text>
</comment>
<feature type="compositionally biased region" description="Basic and acidic residues" evidence="24">
    <location>
        <begin position="870"/>
        <end position="896"/>
    </location>
</feature>
<dbReference type="Pfam" id="PF13691">
    <property type="entry name" value="Lactamase_B_4"/>
    <property type="match status" value="1"/>
</dbReference>
<evidence type="ECO:0000256" key="10">
    <source>
        <dbReference type="ARBA" id="ARBA00022722"/>
    </source>
</evidence>
<keyword evidence="14" id="KW-0862">Zinc</keyword>
<dbReference type="InterPro" id="IPR027794">
    <property type="entry name" value="tRNase_Z_dom"/>
</dbReference>
<comment type="caution">
    <text evidence="26">The sequence shown here is derived from an EMBL/GenBank/DDBJ whole genome shotgun (WGS) entry which is preliminary data.</text>
</comment>
<dbReference type="PANTHER" id="PTHR12553:SF49">
    <property type="entry name" value="ZINC PHOSPHODIESTERASE ELAC PROTEIN 2"/>
    <property type="match status" value="1"/>
</dbReference>
<keyword evidence="17" id="KW-0539">Nucleus</keyword>
<evidence type="ECO:0000313" key="27">
    <source>
        <dbReference type="Proteomes" id="UP000193560"/>
    </source>
</evidence>
<feature type="region of interest" description="Disordered" evidence="24">
    <location>
        <begin position="168"/>
        <end position="219"/>
    </location>
</feature>
<keyword evidence="11" id="KW-0479">Metal-binding</keyword>
<comment type="catalytic activity">
    <reaction evidence="1">
        <text>Endonucleolytic cleavage of RNA, removing extra 3' nucleotides from tRNA precursor, generating 3' termini of tRNAs. A 3'-hydroxy group is left at the tRNA terminus and a 5'-phosphoryl group is left at the trailer molecule.</text>
        <dbReference type="EC" id="3.1.26.11"/>
    </reaction>
</comment>
<evidence type="ECO:0000256" key="21">
    <source>
        <dbReference type="ARBA" id="ARBA00032616"/>
    </source>
</evidence>
<dbReference type="InterPro" id="IPR036866">
    <property type="entry name" value="RibonucZ/Hydroxyglut_hydro"/>
</dbReference>
<dbReference type="AlphaFoldDB" id="A0A1X2I9L7"/>
<keyword evidence="12" id="KW-0255">Endonuclease</keyword>
<dbReference type="EMBL" id="MCGE01000019">
    <property type="protein sequence ID" value="ORZ12300.1"/>
    <property type="molecule type" value="Genomic_DNA"/>
</dbReference>
<dbReference type="STRING" id="90262.A0A1X2I9L7"/>
<organism evidence="26 27">
    <name type="scientific">Absidia repens</name>
    <dbReference type="NCBI Taxonomy" id="90262"/>
    <lineage>
        <taxon>Eukaryota</taxon>
        <taxon>Fungi</taxon>
        <taxon>Fungi incertae sedis</taxon>
        <taxon>Mucoromycota</taxon>
        <taxon>Mucoromycotina</taxon>
        <taxon>Mucoromycetes</taxon>
        <taxon>Mucorales</taxon>
        <taxon>Cunninghamellaceae</taxon>
        <taxon>Absidia</taxon>
    </lineage>
</organism>
<evidence type="ECO:0000256" key="6">
    <source>
        <dbReference type="ARBA" id="ARBA00012477"/>
    </source>
</evidence>
<evidence type="ECO:0000256" key="24">
    <source>
        <dbReference type="SAM" id="MobiDB-lite"/>
    </source>
</evidence>
<keyword evidence="15" id="KW-0809">Transit peptide</keyword>
<evidence type="ECO:0000256" key="8">
    <source>
        <dbReference type="ARBA" id="ARBA00022553"/>
    </source>
</evidence>
<feature type="compositionally biased region" description="Acidic residues" evidence="24">
    <location>
        <begin position="859"/>
        <end position="869"/>
    </location>
</feature>
<evidence type="ECO:0000256" key="15">
    <source>
        <dbReference type="ARBA" id="ARBA00022946"/>
    </source>
</evidence>
<evidence type="ECO:0000256" key="11">
    <source>
        <dbReference type="ARBA" id="ARBA00022723"/>
    </source>
</evidence>
<feature type="region of interest" description="Disordered" evidence="24">
    <location>
        <begin position="236"/>
        <end position="256"/>
    </location>
</feature>
<evidence type="ECO:0000256" key="7">
    <source>
        <dbReference type="ARBA" id="ARBA00013357"/>
    </source>
</evidence>
<evidence type="ECO:0000256" key="18">
    <source>
        <dbReference type="ARBA" id="ARBA00030689"/>
    </source>
</evidence>
<keyword evidence="8" id="KW-0597">Phosphoprotein</keyword>
<evidence type="ECO:0000256" key="5">
    <source>
        <dbReference type="ARBA" id="ARBA00007823"/>
    </source>
</evidence>
<comment type="cofactor">
    <cofactor evidence="2">
        <name>Zn(2+)</name>
        <dbReference type="ChEBI" id="CHEBI:29105"/>
    </cofactor>
</comment>
<evidence type="ECO:0000256" key="17">
    <source>
        <dbReference type="ARBA" id="ARBA00023242"/>
    </source>
</evidence>
<evidence type="ECO:0000256" key="23">
    <source>
        <dbReference type="ARBA" id="ARBA00047136"/>
    </source>
</evidence>
<dbReference type="GO" id="GO:0005634">
    <property type="term" value="C:nucleus"/>
    <property type="evidence" value="ECO:0007669"/>
    <property type="project" value="UniProtKB-SubCell"/>
</dbReference>
<dbReference type="EC" id="3.1.26.11" evidence="6"/>
<evidence type="ECO:0000256" key="4">
    <source>
        <dbReference type="ARBA" id="ARBA00004305"/>
    </source>
</evidence>
<dbReference type="InterPro" id="IPR001279">
    <property type="entry name" value="Metallo-B-lactamas"/>
</dbReference>